<proteinExistence type="predicted"/>
<keyword evidence="1" id="KW-0812">Transmembrane</keyword>
<keyword evidence="3" id="KW-1185">Reference proteome</keyword>
<dbReference type="AlphaFoldDB" id="A0A3N6PE71"/>
<evidence type="ECO:0000313" key="2">
    <source>
        <dbReference type="EMBL" id="RQH46188.1"/>
    </source>
</evidence>
<dbReference type="Proteomes" id="UP000269154">
    <property type="component" value="Unassembled WGS sequence"/>
</dbReference>
<protein>
    <submittedName>
        <fullName evidence="2">Uncharacterized protein</fullName>
    </submittedName>
</protein>
<comment type="caution">
    <text evidence="2">The sequence shown here is derived from an EMBL/GenBank/DDBJ whole genome shotgun (WGS) entry which is preliminary data.</text>
</comment>
<sequence>MRDYGLPLVGISFQKYCGTKKFPEQFFRLLQEEIGKREEGRGKILLCLSFKKYFGTEKFPEQLFRLYLSCQIFQQIFFEGLWFVFGWHLVLKVLRNKKISRTIIPTLSVLPNFSADFF</sequence>
<accession>A0A3N6PE71</accession>
<keyword evidence="1" id="KW-0472">Membrane</keyword>
<evidence type="ECO:0000256" key="1">
    <source>
        <dbReference type="SAM" id="Phobius"/>
    </source>
</evidence>
<feature type="transmembrane region" description="Helical" evidence="1">
    <location>
        <begin position="72"/>
        <end position="91"/>
    </location>
</feature>
<dbReference type="EMBL" id="RCBY01000041">
    <property type="protein sequence ID" value="RQH46188.1"/>
    <property type="molecule type" value="Genomic_DNA"/>
</dbReference>
<gene>
    <name evidence="2" type="ORF">D5R40_09845</name>
</gene>
<keyword evidence="1" id="KW-1133">Transmembrane helix</keyword>
<evidence type="ECO:0000313" key="3">
    <source>
        <dbReference type="Proteomes" id="UP000269154"/>
    </source>
</evidence>
<organism evidence="2 3">
    <name type="scientific">Okeania hirsuta</name>
    <dbReference type="NCBI Taxonomy" id="1458930"/>
    <lineage>
        <taxon>Bacteria</taxon>
        <taxon>Bacillati</taxon>
        <taxon>Cyanobacteriota</taxon>
        <taxon>Cyanophyceae</taxon>
        <taxon>Oscillatoriophycideae</taxon>
        <taxon>Oscillatoriales</taxon>
        <taxon>Microcoleaceae</taxon>
        <taxon>Okeania</taxon>
    </lineage>
</organism>
<name>A0A3N6PE71_9CYAN</name>
<reference evidence="2 3" key="1">
    <citation type="journal article" date="2018" name="ACS Chem. Biol.">
        <title>Ketoreductase domain dysfunction expands chemodiversity: malyngamide biosynthesis in the cyanobacterium Okeania hirsuta.</title>
        <authorList>
            <person name="Moss N.A."/>
            <person name="Leao T."/>
            <person name="Rankin M."/>
            <person name="McCullough T.M."/>
            <person name="Qu P."/>
            <person name="Korobeynikov A."/>
            <person name="Smith J.L."/>
            <person name="Gerwick L."/>
            <person name="Gerwick W.H."/>
        </authorList>
    </citation>
    <scope>NUCLEOTIDE SEQUENCE [LARGE SCALE GENOMIC DNA]</scope>
    <source>
        <strain evidence="2 3">PAB10Feb10-1</strain>
    </source>
</reference>